<sequence length="143" mass="16589">MKQKITTRRSEDNLSPSRKAIKVMKEIARTSIKIHKPPPILVCGINDFKNLMDNLKLEEAEGYEKQKKIWEMTPGSRFIAGSDYNAKHTFWGSRLITIKGRDLFKSANKIKAQFISTRKPTYWSTDPNKLHDLIDFYLMKGIT</sequence>
<evidence type="ECO:0000313" key="1">
    <source>
        <dbReference type="EMBL" id="VVC39162.1"/>
    </source>
</evidence>
<keyword evidence="1" id="KW-0540">Nuclease</keyword>
<dbReference type="InterPro" id="IPR036691">
    <property type="entry name" value="Endo/exonu/phosph_ase_sf"/>
</dbReference>
<evidence type="ECO:0000313" key="2">
    <source>
        <dbReference type="Proteomes" id="UP000325440"/>
    </source>
</evidence>
<reference evidence="1 2" key="1">
    <citation type="submission" date="2019-08" db="EMBL/GenBank/DDBJ databases">
        <authorList>
            <person name="Alioto T."/>
            <person name="Alioto T."/>
            <person name="Gomez Garrido J."/>
        </authorList>
    </citation>
    <scope>NUCLEOTIDE SEQUENCE [LARGE SCALE GENOMIC DNA]</scope>
</reference>
<dbReference type="OrthoDB" id="7474049at2759"/>
<accession>A0A5E4N9T5</accession>
<organism evidence="1 2">
    <name type="scientific">Cinara cedri</name>
    <dbReference type="NCBI Taxonomy" id="506608"/>
    <lineage>
        <taxon>Eukaryota</taxon>
        <taxon>Metazoa</taxon>
        <taxon>Ecdysozoa</taxon>
        <taxon>Arthropoda</taxon>
        <taxon>Hexapoda</taxon>
        <taxon>Insecta</taxon>
        <taxon>Pterygota</taxon>
        <taxon>Neoptera</taxon>
        <taxon>Paraneoptera</taxon>
        <taxon>Hemiptera</taxon>
        <taxon>Sternorrhyncha</taxon>
        <taxon>Aphidomorpha</taxon>
        <taxon>Aphidoidea</taxon>
        <taxon>Aphididae</taxon>
        <taxon>Lachninae</taxon>
        <taxon>Cinara</taxon>
    </lineage>
</organism>
<dbReference type="EMBL" id="CABPRJ010001894">
    <property type="protein sequence ID" value="VVC39162.1"/>
    <property type="molecule type" value="Genomic_DNA"/>
</dbReference>
<dbReference type="Proteomes" id="UP000325440">
    <property type="component" value="Unassembled WGS sequence"/>
</dbReference>
<dbReference type="GO" id="GO:0004527">
    <property type="term" value="F:exonuclease activity"/>
    <property type="evidence" value="ECO:0007669"/>
    <property type="project" value="UniProtKB-KW"/>
</dbReference>
<dbReference type="Gene3D" id="3.60.10.10">
    <property type="entry name" value="Endonuclease/exonuclease/phosphatase"/>
    <property type="match status" value="1"/>
</dbReference>
<proteinExistence type="predicted"/>
<keyword evidence="1" id="KW-0255">Endonuclease</keyword>
<dbReference type="GO" id="GO:0004519">
    <property type="term" value="F:endonuclease activity"/>
    <property type="evidence" value="ECO:0007669"/>
    <property type="project" value="UniProtKB-KW"/>
</dbReference>
<protein>
    <submittedName>
        <fullName evidence="1">Endonuclease/exonuclease/phosphatase</fullName>
    </submittedName>
</protein>
<name>A0A5E4N9T5_9HEMI</name>
<keyword evidence="1" id="KW-0269">Exonuclease</keyword>
<keyword evidence="1" id="KW-0378">Hydrolase</keyword>
<keyword evidence="2" id="KW-1185">Reference proteome</keyword>
<dbReference type="AlphaFoldDB" id="A0A5E4N9T5"/>
<gene>
    <name evidence="1" type="ORF">CINCED_3A017574</name>
</gene>
<dbReference type="SUPFAM" id="SSF56219">
    <property type="entry name" value="DNase I-like"/>
    <property type="match status" value="1"/>
</dbReference>